<evidence type="ECO:0000313" key="6">
    <source>
        <dbReference type="Proteomes" id="UP001139157"/>
    </source>
</evidence>
<keyword evidence="6" id="KW-1185">Reference proteome</keyword>
<evidence type="ECO:0000313" key="5">
    <source>
        <dbReference type="EMBL" id="MCM6777022.1"/>
    </source>
</evidence>
<evidence type="ECO:0008006" key="7">
    <source>
        <dbReference type="Google" id="ProtNLM"/>
    </source>
</evidence>
<dbReference type="AlphaFoldDB" id="A0A9X2IYG1"/>
<dbReference type="GO" id="GO:0016020">
    <property type="term" value="C:membrane"/>
    <property type="evidence" value="ECO:0007669"/>
    <property type="project" value="UniProtKB-SubCell"/>
</dbReference>
<dbReference type="EMBL" id="JAMRXG010000012">
    <property type="protein sequence ID" value="MCM6777022.1"/>
    <property type="molecule type" value="Genomic_DNA"/>
</dbReference>
<evidence type="ECO:0000256" key="3">
    <source>
        <dbReference type="SAM" id="MobiDB-lite"/>
    </source>
</evidence>
<feature type="compositionally biased region" description="Pro residues" evidence="3">
    <location>
        <begin position="240"/>
        <end position="249"/>
    </location>
</feature>
<evidence type="ECO:0000256" key="4">
    <source>
        <dbReference type="SAM" id="Phobius"/>
    </source>
</evidence>
<dbReference type="PANTHER" id="PTHR37042:SF4">
    <property type="entry name" value="OUTER MEMBRANE PROTEIN RV1973"/>
    <property type="match status" value="1"/>
</dbReference>
<keyword evidence="4" id="KW-1133">Transmembrane helix</keyword>
<name>A0A9X2IYG1_9NOCA</name>
<organism evidence="5 6">
    <name type="scientific">Nocardia pulmonis</name>
    <dbReference type="NCBI Taxonomy" id="2951408"/>
    <lineage>
        <taxon>Bacteria</taxon>
        <taxon>Bacillati</taxon>
        <taxon>Actinomycetota</taxon>
        <taxon>Actinomycetes</taxon>
        <taxon>Mycobacteriales</taxon>
        <taxon>Nocardiaceae</taxon>
        <taxon>Nocardia</taxon>
    </lineage>
</organism>
<gene>
    <name evidence="5" type="ORF">NDR86_26385</name>
</gene>
<feature type="transmembrane region" description="Helical" evidence="4">
    <location>
        <begin position="73"/>
        <end position="97"/>
    </location>
</feature>
<comment type="subcellular location">
    <subcellularLocation>
        <location evidence="1">Membrane</location>
    </subcellularLocation>
</comment>
<proteinExistence type="predicted"/>
<feature type="compositionally biased region" description="Basic and acidic residues" evidence="3">
    <location>
        <begin position="60"/>
        <end position="70"/>
    </location>
</feature>
<keyword evidence="2 4" id="KW-0472">Membrane</keyword>
<dbReference type="Proteomes" id="UP001139157">
    <property type="component" value="Unassembled WGS sequence"/>
</dbReference>
<keyword evidence="4" id="KW-0812">Transmembrane</keyword>
<protein>
    <recommendedName>
        <fullName evidence="7">Mce-associated membrane protein</fullName>
    </recommendedName>
</protein>
<dbReference type="RefSeq" id="WP_251915595.1">
    <property type="nucleotide sequence ID" value="NZ_JAMRXG010000012.1"/>
</dbReference>
<evidence type="ECO:0000256" key="1">
    <source>
        <dbReference type="ARBA" id="ARBA00004370"/>
    </source>
</evidence>
<feature type="region of interest" description="Disordered" evidence="3">
    <location>
        <begin position="226"/>
        <end position="271"/>
    </location>
</feature>
<dbReference type="PANTHER" id="PTHR37042">
    <property type="entry name" value="OUTER MEMBRANE PROTEIN RV1973"/>
    <property type="match status" value="1"/>
</dbReference>
<comment type="caution">
    <text evidence="5">The sequence shown here is derived from an EMBL/GenBank/DDBJ whole genome shotgun (WGS) entry which is preliminary data.</text>
</comment>
<reference evidence="5" key="1">
    <citation type="submission" date="2022-06" db="EMBL/GenBank/DDBJ databases">
        <title>Novel species in genus nocardia.</title>
        <authorList>
            <person name="Li F."/>
        </authorList>
    </citation>
    <scope>NUCLEOTIDE SEQUENCE</scope>
    <source>
        <strain evidence="5">CDC141</strain>
    </source>
</reference>
<feature type="region of interest" description="Disordered" evidence="3">
    <location>
        <begin position="1"/>
        <end position="70"/>
    </location>
</feature>
<sequence>MSDDDAAKEKPNTEAEATAKADRPQDSTAADVTAEKSEQSAAAEPTVRVSTAPPTQAEPKPAEREKKERSGSLLPVVAAFGAGVLLVAAITAIVVFWKQSDDRGQQLDDRDAAARAACDFGKQIGTYDAKTFDDYVKRVKDRSTGDWLTQFDAASSALRELTTQAQVRSTVDEIHCAWETGDDEKASVLLLITQNQSKAATPQPQHLTIGVVATMEKKDGKWLASSFKSPMMNDLGGPAGPVPGEPGTPAPQSEQSPTPAPNGPAGTQPGR</sequence>
<feature type="compositionally biased region" description="Basic and acidic residues" evidence="3">
    <location>
        <begin position="1"/>
        <end position="25"/>
    </location>
</feature>
<accession>A0A9X2IYG1</accession>
<evidence type="ECO:0000256" key="2">
    <source>
        <dbReference type="ARBA" id="ARBA00023136"/>
    </source>
</evidence>